<dbReference type="AlphaFoldDB" id="A0A0D6MI75"/>
<dbReference type="Proteomes" id="UP000032679">
    <property type="component" value="Unassembled WGS sequence"/>
</dbReference>
<comment type="caution">
    <text evidence="1">The sequence shown here is derived from an EMBL/GenBank/DDBJ whole genome shotgun (WGS) entry which is preliminary data.</text>
</comment>
<dbReference type="EMBL" id="BALE01000009">
    <property type="protein sequence ID" value="GAN53339.1"/>
    <property type="molecule type" value="Genomic_DNA"/>
</dbReference>
<accession>A0A0D6MI75</accession>
<evidence type="ECO:0000313" key="2">
    <source>
        <dbReference type="Proteomes" id="UP000032679"/>
    </source>
</evidence>
<dbReference type="OrthoDB" id="9815600at2"/>
<gene>
    <name evidence="1" type="ORF">Tasa_009_134</name>
</gene>
<sequence>MRVIRFIRRAVKAAIPPVLFLTLAGYFGWNATQGAHGMNAYHQQLVLKDQAIQSQKDSLAERDVWTRRVTSLKERALDGDTLDERSRAMLNLARSGDLVVPYGPHDKLY</sequence>
<name>A0A0D6MI75_9PROT</name>
<dbReference type="RefSeq" id="WP_048847402.1">
    <property type="nucleotide sequence ID" value="NZ_BALE01000009.1"/>
</dbReference>
<protein>
    <recommendedName>
        <fullName evidence="3">Septation inhibitor protein</fullName>
    </recommendedName>
</protein>
<evidence type="ECO:0008006" key="3">
    <source>
        <dbReference type="Google" id="ProtNLM"/>
    </source>
</evidence>
<keyword evidence="2" id="KW-1185">Reference proteome</keyword>
<dbReference type="STRING" id="1231623.Tasa_009_134"/>
<evidence type="ECO:0000313" key="1">
    <source>
        <dbReference type="EMBL" id="GAN53339.1"/>
    </source>
</evidence>
<proteinExistence type="predicted"/>
<reference evidence="1 2" key="1">
    <citation type="submission" date="2012-10" db="EMBL/GenBank/DDBJ databases">
        <title>Genome sequencing of Tanticharoenia sakaeratensis NBRC 103193.</title>
        <authorList>
            <person name="Azuma Y."/>
            <person name="Hadano H."/>
            <person name="Hirakawa H."/>
            <person name="Matsushita K."/>
        </authorList>
    </citation>
    <scope>NUCLEOTIDE SEQUENCE [LARGE SCALE GENOMIC DNA]</scope>
    <source>
        <strain evidence="1 2">NBRC 103193</strain>
    </source>
</reference>
<organism evidence="1 2">
    <name type="scientific">Tanticharoenia sakaeratensis NBRC 103193</name>
    <dbReference type="NCBI Taxonomy" id="1231623"/>
    <lineage>
        <taxon>Bacteria</taxon>
        <taxon>Pseudomonadati</taxon>
        <taxon>Pseudomonadota</taxon>
        <taxon>Alphaproteobacteria</taxon>
        <taxon>Acetobacterales</taxon>
        <taxon>Acetobacteraceae</taxon>
        <taxon>Tanticharoenia</taxon>
    </lineage>
</organism>